<dbReference type="GO" id="GO:0003677">
    <property type="term" value="F:DNA binding"/>
    <property type="evidence" value="ECO:0007669"/>
    <property type="project" value="InterPro"/>
</dbReference>
<dbReference type="KEGG" id="rul:UC8_51500"/>
<reference evidence="2 3" key="1">
    <citation type="submission" date="2019-08" db="EMBL/GenBank/DDBJ databases">
        <title>Deep-cultivation of Planctomycetes and their phenomic and genomic characterization uncovers novel biology.</title>
        <authorList>
            <person name="Wiegand S."/>
            <person name="Jogler M."/>
            <person name="Boedeker C."/>
            <person name="Pinto D."/>
            <person name="Vollmers J."/>
            <person name="Rivas-Marin E."/>
            <person name="Kohn T."/>
            <person name="Peeters S.H."/>
            <person name="Heuer A."/>
            <person name="Rast P."/>
            <person name="Oberbeckmann S."/>
            <person name="Bunk B."/>
            <person name="Jeske O."/>
            <person name="Meyerdierks A."/>
            <person name="Storesund J.E."/>
            <person name="Kallscheuer N."/>
            <person name="Luecker S."/>
            <person name="Lage O.M."/>
            <person name="Pohl T."/>
            <person name="Merkel B.J."/>
            <person name="Hornburger P."/>
            <person name="Mueller R.-W."/>
            <person name="Bruemmer F."/>
            <person name="Labrenz M."/>
            <person name="Spormann A.M."/>
            <person name="Op den Camp H."/>
            <person name="Overmann J."/>
            <person name="Amann R."/>
            <person name="Jetten M.S.M."/>
            <person name="Mascher T."/>
            <person name="Medema M.H."/>
            <person name="Devos D.P."/>
            <person name="Kaster A.-K."/>
            <person name="Ovreas L."/>
            <person name="Rohde M."/>
            <person name="Galperin M.Y."/>
            <person name="Jogler C."/>
        </authorList>
    </citation>
    <scope>NUCLEOTIDE SEQUENCE [LARGE SCALE GENOMIC DNA]</scope>
    <source>
        <strain evidence="2 3">UC8</strain>
    </source>
</reference>
<dbReference type="OrthoDB" id="244873at2"/>
<proteinExistence type="predicted"/>
<organism evidence="2 3">
    <name type="scientific">Roseimaritima ulvae</name>
    <dbReference type="NCBI Taxonomy" id="980254"/>
    <lineage>
        <taxon>Bacteria</taxon>
        <taxon>Pseudomonadati</taxon>
        <taxon>Planctomycetota</taxon>
        <taxon>Planctomycetia</taxon>
        <taxon>Pirellulales</taxon>
        <taxon>Pirellulaceae</taxon>
        <taxon>Roseimaritima</taxon>
    </lineage>
</organism>
<evidence type="ECO:0000313" key="2">
    <source>
        <dbReference type="EMBL" id="QEG43106.1"/>
    </source>
</evidence>
<sequence>MPRGSKRIRERRNELGMTQSEVASEADVSLRTIQLAESGKSSVRAATIHRITDAIGLRYDEAVLSEQMASSENAERHDAFSAWPWSLSQYVQGTTSPSDLARCGTKQDAEWAIRSMRASWNDHLHRSQAHQCGPELHDADRKLNQAFDDYLCRYLQIWETNPDTFRFSIAGQERSGVCVVLPVTDTAYDDIRYGHRSFMQIGAKDILPESQKLILDSAVEIPCALTRPWYQITDSLSFTLFYQLALLSTEPCNDGFRMLGFAASPTNLQRLRGMGFVDCDVTMPQYGYAIYEFSVFAKEQAAEAGKRAATTTHYVNLYKKFSLKSAMPDPSPNTI</sequence>
<evidence type="ECO:0000259" key="1">
    <source>
        <dbReference type="PROSITE" id="PS50943"/>
    </source>
</evidence>
<feature type="domain" description="HTH cro/C1-type" evidence="1">
    <location>
        <begin position="8"/>
        <end position="62"/>
    </location>
</feature>
<dbReference type="AlphaFoldDB" id="A0A5B9R0Z8"/>
<dbReference type="InterPro" id="IPR010982">
    <property type="entry name" value="Lambda_DNA-bd_dom_sf"/>
</dbReference>
<dbReference type="PROSITE" id="PS50943">
    <property type="entry name" value="HTH_CROC1"/>
    <property type="match status" value="1"/>
</dbReference>
<dbReference type="Pfam" id="PF01381">
    <property type="entry name" value="HTH_3"/>
    <property type="match status" value="1"/>
</dbReference>
<dbReference type="RefSeq" id="WP_084427225.1">
    <property type="nucleotide sequence ID" value="NZ_CP042914.1"/>
</dbReference>
<dbReference type="SMART" id="SM00530">
    <property type="entry name" value="HTH_XRE"/>
    <property type="match status" value="1"/>
</dbReference>
<protein>
    <submittedName>
        <fullName evidence="2">Anaerobic benzoate catabolism transcriptional regulator</fullName>
    </submittedName>
</protein>
<dbReference type="SUPFAM" id="SSF47413">
    <property type="entry name" value="lambda repressor-like DNA-binding domains"/>
    <property type="match status" value="1"/>
</dbReference>
<dbReference type="Gene3D" id="1.10.260.40">
    <property type="entry name" value="lambda repressor-like DNA-binding domains"/>
    <property type="match status" value="1"/>
</dbReference>
<dbReference type="EMBL" id="CP042914">
    <property type="protein sequence ID" value="QEG43106.1"/>
    <property type="molecule type" value="Genomic_DNA"/>
</dbReference>
<name>A0A5B9R0Z8_9BACT</name>
<keyword evidence="3" id="KW-1185">Reference proteome</keyword>
<dbReference type="InterPro" id="IPR001387">
    <property type="entry name" value="Cro/C1-type_HTH"/>
</dbReference>
<accession>A0A5B9R0Z8</accession>
<evidence type="ECO:0000313" key="3">
    <source>
        <dbReference type="Proteomes" id="UP000325286"/>
    </source>
</evidence>
<dbReference type="Proteomes" id="UP000325286">
    <property type="component" value="Chromosome"/>
</dbReference>
<gene>
    <name evidence="2" type="ORF">UC8_51500</name>
</gene>
<dbReference type="CDD" id="cd00093">
    <property type="entry name" value="HTH_XRE"/>
    <property type="match status" value="1"/>
</dbReference>